<reference evidence="2" key="1">
    <citation type="submission" date="2021-03" db="EMBL/GenBank/DDBJ databases">
        <authorList>
            <person name="Sun Q."/>
        </authorList>
    </citation>
    <scope>NUCLEOTIDE SEQUENCE</scope>
    <source>
        <strain evidence="2">CCM 8862</strain>
    </source>
</reference>
<evidence type="ECO:0008006" key="4">
    <source>
        <dbReference type="Google" id="ProtNLM"/>
    </source>
</evidence>
<keyword evidence="1" id="KW-0812">Transmembrane</keyword>
<proteinExistence type="predicted"/>
<evidence type="ECO:0000313" key="3">
    <source>
        <dbReference type="Proteomes" id="UP000664332"/>
    </source>
</evidence>
<keyword evidence="1" id="KW-1133">Transmembrane helix</keyword>
<dbReference type="Proteomes" id="UP000664332">
    <property type="component" value="Unassembled WGS sequence"/>
</dbReference>
<sequence length="175" mass="18487">MIPAGTDLDAINEGLADDGVHLGELGEQYPELIGDLAGTVAHAKQEGFGNLCVVHLDQPPARVADHRDVAEQILRDTDCNTVIVRSSVGGDIVSDTYSRKAIESHQFQMIASPDYAGSVAEFAGQVRADTTPWQWINIVLAVVVVVAVIVSVASASLRRLRDGAAADDTVTTPAV</sequence>
<dbReference type="AlphaFoldDB" id="A0A939DYQ8"/>
<protein>
    <recommendedName>
        <fullName evidence="4">1-deoxy-D-xylulose-5-phosphate synthase</fullName>
    </recommendedName>
</protein>
<keyword evidence="1" id="KW-0472">Membrane</keyword>
<evidence type="ECO:0000256" key="1">
    <source>
        <dbReference type="SAM" id="Phobius"/>
    </source>
</evidence>
<accession>A0A939DYQ8</accession>
<organism evidence="2 3">
    <name type="scientific">Corynebacterium mendelii</name>
    <dbReference type="NCBI Taxonomy" id="2765362"/>
    <lineage>
        <taxon>Bacteria</taxon>
        <taxon>Bacillati</taxon>
        <taxon>Actinomycetota</taxon>
        <taxon>Actinomycetes</taxon>
        <taxon>Mycobacteriales</taxon>
        <taxon>Corynebacteriaceae</taxon>
        <taxon>Corynebacterium</taxon>
    </lineage>
</organism>
<dbReference type="EMBL" id="JAFLEQ010000003">
    <property type="protein sequence ID" value="MBN9643468.1"/>
    <property type="molecule type" value="Genomic_DNA"/>
</dbReference>
<dbReference type="InterPro" id="IPR046498">
    <property type="entry name" value="Rv1476-like"/>
</dbReference>
<comment type="caution">
    <text evidence="2">The sequence shown here is derived from an EMBL/GenBank/DDBJ whole genome shotgun (WGS) entry which is preliminary data.</text>
</comment>
<evidence type="ECO:0000313" key="2">
    <source>
        <dbReference type="EMBL" id="MBN9643468.1"/>
    </source>
</evidence>
<feature type="transmembrane region" description="Helical" evidence="1">
    <location>
        <begin position="133"/>
        <end position="153"/>
    </location>
</feature>
<name>A0A939DYQ8_9CORY</name>
<dbReference type="Pfam" id="PF20381">
    <property type="entry name" value="Rv1476"/>
    <property type="match status" value="1"/>
</dbReference>
<dbReference type="RefSeq" id="WP_207118174.1">
    <property type="nucleotide sequence ID" value="NZ_JAFLEQ010000003.1"/>
</dbReference>
<keyword evidence="3" id="KW-1185">Reference proteome</keyword>
<gene>
    <name evidence="2" type="ORF">JZY06_02325</name>
</gene>